<dbReference type="OrthoDB" id="10370722at2759"/>
<evidence type="ECO:0000313" key="3">
    <source>
        <dbReference type="Proteomes" id="UP000649617"/>
    </source>
</evidence>
<feature type="non-terminal residue" evidence="2">
    <location>
        <position position="201"/>
    </location>
</feature>
<evidence type="ECO:0000256" key="1">
    <source>
        <dbReference type="SAM" id="MobiDB-lite"/>
    </source>
</evidence>
<accession>A0A812J2E1</accession>
<feature type="region of interest" description="Disordered" evidence="1">
    <location>
        <begin position="1"/>
        <end position="21"/>
    </location>
</feature>
<protein>
    <submittedName>
        <fullName evidence="2">Uncharacterized protein</fullName>
    </submittedName>
</protein>
<proteinExistence type="predicted"/>
<keyword evidence="3" id="KW-1185">Reference proteome</keyword>
<reference evidence="2" key="1">
    <citation type="submission" date="2021-02" db="EMBL/GenBank/DDBJ databases">
        <authorList>
            <person name="Dougan E. K."/>
            <person name="Rhodes N."/>
            <person name="Thang M."/>
            <person name="Chan C."/>
        </authorList>
    </citation>
    <scope>NUCLEOTIDE SEQUENCE</scope>
</reference>
<feature type="region of interest" description="Disordered" evidence="1">
    <location>
        <begin position="166"/>
        <end position="201"/>
    </location>
</feature>
<feature type="region of interest" description="Disordered" evidence="1">
    <location>
        <begin position="87"/>
        <end position="117"/>
    </location>
</feature>
<name>A0A812J2E1_SYMPI</name>
<organism evidence="2 3">
    <name type="scientific">Symbiodinium pilosum</name>
    <name type="common">Dinoflagellate</name>
    <dbReference type="NCBI Taxonomy" id="2952"/>
    <lineage>
        <taxon>Eukaryota</taxon>
        <taxon>Sar</taxon>
        <taxon>Alveolata</taxon>
        <taxon>Dinophyceae</taxon>
        <taxon>Suessiales</taxon>
        <taxon>Symbiodiniaceae</taxon>
        <taxon>Symbiodinium</taxon>
    </lineage>
</organism>
<gene>
    <name evidence="2" type="ORF">SPIL2461_LOCUS1630</name>
</gene>
<sequence length="201" mass="21568">DHSQLALPAPPRRRKARAKRNEDELLAIETQPADYSELLREATKLEIDDSLEELRRMIKRTRSNMDCQMKVLDGFISDVNHLKGNARNFDGDGSMPALPPSNEAHPRPALKASASSGALTIGGESRIVPKRSTALPGALPALGHSASAPSIGSAAMLSLRNVAPLTMPQRRAPPGAGPLNKVGRRAMGAERPGRDWQSMGS</sequence>
<dbReference type="AlphaFoldDB" id="A0A812J2E1"/>
<evidence type="ECO:0000313" key="2">
    <source>
        <dbReference type="EMBL" id="CAE7195466.1"/>
    </source>
</evidence>
<dbReference type="Proteomes" id="UP000649617">
    <property type="component" value="Unassembled WGS sequence"/>
</dbReference>
<dbReference type="EMBL" id="CAJNIZ010001614">
    <property type="protein sequence ID" value="CAE7195466.1"/>
    <property type="molecule type" value="Genomic_DNA"/>
</dbReference>
<comment type="caution">
    <text evidence="2">The sequence shown here is derived from an EMBL/GenBank/DDBJ whole genome shotgun (WGS) entry which is preliminary data.</text>
</comment>